<evidence type="ECO:0000259" key="3">
    <source>
        <dbReference type="Pfam" id="PF02714"/>
    </source>
</evidence>
<feature type="transmembrane region" description="Helical" evidence="2">
    <location>
        <begin position="968"/>
        <end position="993"/>
    </location>
</feature>
<feature type="domain" description="CSC1/OSCA1-like 7TM region" evidence="3">
    <location>
        <begin position="759"/>
        <end position="1037"/>
    </location>
</feature>
<dbReference type="InterPro" id="IPR003864">
    <property type="entry name" value="CSC1/OSCA1-like_7TM"/>
</dbReference>
<feature type="region of interest" description="Disordered" evidence="1">
    <location>
        <begin position="533"/>
        <end position="569"/>
    </location>
</feature>
<feature type="compositionally biased region" description="Low complexity" evidence="1">
    <location>
        <begin position="559"/>
        <end position="569"/>
    </location>
</feature>
<feature type="transmembrane region" description="Helical" evidence="2">
    <location>
        <begin position="854"/>
        <end position="879"/>
    </location>
</feature>
<dbReference type="EMBL" id="BRXZ01002766">
    <property type="protein sequence ID" value="GMH69746.1"/>
    <property type="molecule type" value="Genomic_DNA"/>
</dbReference>
<feature type="compositionally biased region" description="Acidic residues" evidence="1">
    <location>
        <begin position="617"/>
        <end position="628"/>
    </location>
</feature>
<feature type="non-terminal residue" evidence="4">
    <location>
        <position position="1132"/>
    </location>
</feature>
<dbReference type="InterPro" id="IPR045122">
    <property type="entry name" value="Csc1-like"/>
</dbReference>
<evidence type="ECO:0000313" key="5">
    <source>
        <dbReference type="Proteomes" id="UP001165082"/>
    </source>
</evidence>
<dbReference type="PANTHER" id="PTHR13018:SF5">
    <property type="entry name" value="RE44586P"/>
    <property type="match status" value="1"/>
</dbReference>
<feature type="compositionally biased region" description="Basic and acidic residues" evidence="1">
    <location>
        <begin position="439"/>
        <end position="450"/>
    </location>
</feature>
<feature type="region of interest" description="Disordered" evidence="1">
    <location>
        <begin position="425"/>
        <end position="514"/>
    </location>
</feature>
<gene>
    <name evidence="4" type="ORF">TrRE_jg1947</name>
</gene>
<organism evidence="4 5">
    <name type="scientific">Triparma retinervis</name>
    <dbReference type="NCBI Taxonomy" id="2557542"/>
    <lineage>
        <taxon>Eukaryota</taxon>
        <taxon>Sar</taxon>
        <taxon>Stramenopiles</taxon>
        <taxon>Ochrophyta</taxon>
        <taxon>Bolidophyceae</taxon>
        <taxon>Parmales</taxon>
        <taxon>Triparmaceae</taxon>
        <taxon>Triparma</taxon>
    </lineage>
</organism>
<dbReference type="AlphaFoldDB" id="A0A9W7AFL0"/>
<evidence type="ECO:0000256" key="1">
    <source>
        <dbReference type="SAM" id="MobiDB-lite"/>
    </source>
</evidence>
<feature type="compositionally biased region" description="Basic residues" evidence="1">
    <location>
        <begin position="221"/>
        <end position="231"/>
    </location>
</feature>
<name>A0A9W7AFL0_9STRA</name>
<dbReference type="GO" id="GO:0005886">
    <property type="term" value="C:plasma membrane"/>
    <property type="evidence" value="ECO:0007669"/>
    <property type="project" value="TreeGrafter"/>
</dbReference>
<feature type="transmembrane region" description="Helical" evidence="2">
    <location>
        <begin position="761"/>
        <end position="779"/>
    </location>
</feature>
<feature type="transmembrane region" description="Helical" evidence="2">
    <location>
        <begin position="912"/>
        <end position="930"/>
    </location>
</feature>
<protein>
    <recommendedName>
        <fullName evidence="3">CSC1/OSCA1-like 7TM region domain-containing protein</fullName>
    </recommendedName>
</protein>
<dbReference type="GO" id="GO:0005227">
    <property type="term" value="F:calcium-activated cation channel activity"/>
    <property type="evidence" value="ECO:0007669"/>
    <property type="project" value="InterPro"/>
</dbReference>
<proteinExistence type="predicted"/>
<feature type="compositionally biased region" description="Basic and acidic residues" evidence="1">
    <location>
        <begin position="233"/>
        <end position="246"/>
    </location>
</feature>
<evidence type="ECO:0000256" key="2">
    <source>
        <dbReference type="SAM" id="Phobius"/>
    </source>
</evidence>
<keyword evidence="2" id="KW-1133">Transmembrane helix</keyword>
<feature type="compositionally biased region" description="Polar residues" evidence="1">
    <location>
        <begin position="251"/>
        <end position="261"/>
    </location>
</feature>
<feature type="region of interest" description="Disordered" evidence="1">
    <location>
        <begin position="603"/>
        <end position="636"/>
    </location>
</feature>
<reference evidence="4" key="1">
    <citation type="submission" date="2022-07" db="EMBL/GenBank/DDBJ databases">
        <title>Genome analysis of Parmales, a sister group of diatoms, reveals the evolutionary specialization of diatoms from phago-mixotrophs to photoautotrophs.</title>
        <authorList>
            <person name="Ban H."/>
            <person name="Sato S."/>
            <person name="Yoshikawa S."/>
            <person name="Kazumasa Y."/>
            <person name="Nakamura Y."/>
            <person name="Ichinomiya M."/>
            <person name="Saitoh K."/>
            <person name="Sato N."/>
            <person name="Blanc-Mathieu R."/>
            <person name="Endo H."/>
            <person name="Kuwata A."/>
            <person name="Ogata H."/>
        </authorList>
    </citation>
    <scope>NUCLEOTIDE SEQUENCE</scope>
</reference>
<keyword evidence="2" id="KW-0472">Membrane</keyword>
<dbReference type="Pfam" id="PF02714">
    <property type="entry name" value="RSN1_7TM"/>
    <property type="match status" value="1"/>
</dbReference>
<evidence type="ECO:0000313" key="4">
    <source>
        <dbReference type="EMBL" id="GMH69746.1"/>
    </source>
</evidence>
<dbReference type="PANTHER" id="PTHR13018">
    <property type="entry name" value="PROBABLE MEMBRANE PROTEIN DUF221-RELATED"/>
    <property type="match status" value="1"/>
</dbReference>
<feature type="transmembrane region" description="Helical" evidence="2">
    <location>
        <begin position="813"/>
        <end position="833"/>
    </location>
</feature>
<sequence>MPWLSNPEQPETAPSVELYSVLIGNLPSKPVEVVGGHSREGAEADAEKDEICNIINSIPTTEWQLAVTSAMFDRAIPGEECYTSSVAAVSIMPDSKCLAKSWRKWYTSIGAQRRLKYVRGLLEERGYEDTAGLKEMGDKNLTEPFEAIEWHGRGMTAMYSRELAQSSAMCCPLGCSEEKIKSCTTEDLIDLESELLEIVLMASHSLRKTQNTTIAKQNFKHTNHHHAKLRTPSKTDVKLKGKENVHHGRSHTMSNLGSTIKPTPFKKGARGSAGLGNNLPQTDTKQLRVLTKASSSTESEHRSLPNSPSDGWRQPHLSPFHHNPRPSKILKDEMRHFDDNLELDVGASPSSHNLKGSPSIEVIVSEAGFVNADNENISSPMLPSPPRHQRRLFTTSPNPPTNPGTIEVEGNVIYHPDAREEIRIDLPEDYLPNMGGGAPRERTRTEDNVTARRRRSASIPNPIRPSRSSGERSDFPAAAKRSSIYILPSPRNLNKLQKTKNQPTPPPKAQQGLKSKDVLRDLMKAEKSVVSRLARKKEEESKRARLLSNDSMASDDRNYINYDSDDNNNINYDSDDGVVDERTQAQPAVFSLTTDGILFAQHNALSPRRTRTTSQENNEDADSEDGEEPEPHGRWNLDVKDATSTLVARTKRGFCSRVQQAKEFICRKRFGFKGKLKKLVSEDFLVNGGSYAVVTFTSRQAAVTARNCNIDGRGSSRWFTKRGLPVTPLSDAAPFDLKTCRNCCRPVTLSLNVRQKKLRKYVGYFCLFIVYTLYTIPIAKVAELTTTNFDSWTGWLFGENGFESLPDWLQNTLLGFFPALLQSIFFSVAPYLFKVISNFGSGSASLNEAERHTLKYYWGFMLLTCFTGSFLATITLNLFQFGETGDLFIDSSAEEVIAKIATDLPTTSSAVWLNWILVRTLIVIPFQYLFQFNAHLFKIIRCNCCMRCSQGGGMGGPLPFRLYVDSSVVLLCALTFTIISPLVLPCTFVYFLVTTPLWRRQLILVYRPMFDAGGMRWPFLFNVVMSALYMSVTLVGLVLLLKNMYTPAILSILALIPSIDFHRSCIKRFKLAYSDIGLMQAGLINESNKKRGIMDPGTSDSNLYREKEDFRKWLVDAHLSAFIPICMLDNQH</sequence>
<feature type="region of interest" description="Disordered" evidence="1">
    <location>
        <begin position="221"/>
        <end position="327"/>
    </location>
</feature>
<keyword evidence="5" id="KW-1185">Reference proteome</keyword>
<dbReference type="OrthoDB" id="2150324at2759"/>
<comment type="caution">
    <text evidence="4">The sequence shown here is derived from an EMBL/GenBank/DDBJ whole genome shotgun (WGS) entry which is preliminary data.</text>
</comment>
<dbReference type="Proteomes" id="UP001165082">
    <property type="component" value="Unassembled WGS sequence"/>
</dbReference>
<accession>A0A9W7AFL0</accession>
<keyword evidence="2" id="KW-0812">Transmembrane</keyword>
<feature type="transmembrane region" description="Helical" evidence="2">
    <location>
        <begin position="1019"/>
        <end position="1041"/>
    </location>
</feature>
<feature type="compositionally biased region" description="Low complexity" evidence="1">
    <location>
        <begin position="457"/>
        <end position="468"/>
    </location>
</feature>